<keyword evidence="4" id="KW-0804">Transcription</keyword>
<dbReference type="InterPro" id="IPR014284">
    <property type="entry name" value="RNA_pol_sigma-70_dom"/>
</dbReference>
<dbReference type="PANTHER" id="PTHR43133:SF63">
    <property type="entry name" value="RNA POLYMERASE SIGMA FACTOR FECI-RELATED"/>
    <property type="match status" value="1"/>
</dbReference>
<dbReference type="SUPFAM" id="SSF88659">
    <property type="entry name" value="Sigma3 and sigma4 domains of RNA polymerase sigma factors"/>
    <property type="match status" value="1"/>
</dbReference>
<dbReference type="InterPro" id="IPR013249">
    <property type="entry name" value="RNA_pol_sigma70_r4_t2"/>
</dbReference>
<protein>
    <submittedName>
        <fullName evidence="7">Sigma-70 family RNA polymerase sigma factor</fullName>
    </submittedName>
</protein>
<dbReference type="InterPro" id="IPR039425">
    <property type="entry name" value="RNA_pol_sigma-70-like"/>
</dbReference>
<dbReference type="NCBIfam" id="TIGR02937">
    <property type="entry name" value="sigma70-ECF"/>
    <property type="match status" value="1"/>
</dbReference>
<dbReference type="Gene3D" id="1.10.10.10">
    <property type="entry name" value="Winged helix-like DNA-binding domain superfamily/Winged helix DNA-binding domain"/>
    <property type="match status" value="1"/>
</dbReference>
<name>A0ABW3GFV7_9PROT</name>
<organism evidence="7 8">
    <name type="scientific">Methylophilus glucosoxydans</name>
    <dbReference type="NCBI Taxonomy" id="752553"/>
    <lineage>
        <taxon>Bacteria</taxon>
        <taxon>Pseudomonadati</taxon>
        <taxon>Pseudomonadota</taxon>
        <taxon>Betaproteobacteria</taxon>
        <taxon>Nitrosomonadales</taxon>
        <taxon>Methylophilaceae</taxon>
        <taxon>Methylophilus</taxon>
    </lineage>
</organism>
<evidence type="ECO:0000256" key="3">
    <source>
        <dbReference type="ARBA" id="ARBA00023082"/>
    </source>
</evidence>
<keyword evidence="3" id="KW-0731">Sigma factor</keyword>
<feature type="domain" description="RNA polymerase sigma-70 region 2" evidence="5">
    <location>
        <begin position="15"/>
        <end position="80"/>
    </location>
</feature>
<evidence type="ECO:0000256" key="2">
    <source>
        <dbReference type="ARBA" id="ARBA00023015"/>
    </source>
</evidence>
<dbReference type="RefSeq" id="WP_379075038.1">
    <property type="nucleotide sequence ID" value="NZ_JBHTJW010000002.1"/>
</dbReference>
<evidence type="ECO:0000256" key="1">
    <source>
        <dbReference type="ARBA" id="ARBA00010641"/>
    </source>
</evidence>
<evidence type="ECO:0000259" key="6">
    <source>
        <dbReference type="Pfam" id="PF08281"/>
    </source>
</evidence>
<dbReference type="InterPro" id="IPR013325">
    <property type="entry name" value="RNA_pol_sigma_r2"/>
</dbReference>
<dbReference type="Gene3D" id="1.10.1740.10">
    <property type="match status" value="1"/>
</dbReference>
<dbReference type="Pfam" id="PF04542">
    <property type="entry name" value="Sigma70_r2"/>
    <property type="match status" value="1"/>
</dbReference>
<evidence type="ECO:0000313" key="7">
    <source>
        <dbReference type="EMBL" id="MFD0929440.1"/>
    </source>
</evidence>
<dbReference type="InterPro" id="IPR007627">
    <property type="entry name" value="RNA_pol_sigma70_r2"/>
</dbReference>
<evidence type="ECO:0000256" key="4">
    <source>
        <dbReference type="ARBA" id="ARBA00023163"/>
    </source>
</evidence>
<proteinExistence type="inferred from homology"/>
<dbReference type="Proteomes" id="UP001597106">
    <property type="component" value="Unassembled WGS sequence"/>
</dbReference>
<accession>A0ABW3GFV7</accession>
<comment type="similarity">
    <text evidence="1">Belongs to the sigma-70 factor family. ECF subfamily.</text>
</comment>
<evidence type="ECO:0000313" key="8">
    <source>
        <dbReference type="Proteomes" id="UP001597106"/>
    </source>
</evidence>
<evidence type="ECO:0000259" key="5">
    <source>
        <dbReference type="Pfam" id="PF04542"/>
    </source>
</evidence>
<dbReference type="InterPro" id="IPR013324">
    <property type="entry name" value="RNA_pol_sigma_r3/r4-like"/>
</dbReference>
<reference evidence="8" key="1">
    <citation type="journal article" date="2019" name="Int. J. Syst. Evol. Microbiol.">
        <title>The Global Catalogue of Microorganisms (GCM) 10K type strain sequencing project: providing services to taxonomists for standard genome sequencing and annotation.</title>
        <authorList>
            <consortium name="The Broad Institute Genomics Platform"/>
            <consortium name="The Broad Institute Genome Sequencing Center for Infectious Disease"/>
            <person name="Wu L."/>
            <person name="Ma J."/>
        </authorList>
    </citation>
    <scope>NUCLEOTIDE SEQUENCE [LARGE SCALE GENOMIC DNA]</scope>
    <source>
        <strain evidence="8">CCUG 59685</strain>
    </source>
</reference>
<feature type="domain" description="RNA polymerase sigma factor 70 region 4 type 2" evidence="6">
    <location>
        <begin position="113"/>
        <end position="163"/>
    </location>
</feature>
<sequence length="174" mass="19593">MSSQLSNPQGLIRGLYLEHHAWLRAWIQKRLGCPNWAADLTQDTFVNLLLKHDLPLLNEPRAYLSRVAHGLMVDHVRRRDLERAYLEALAYMAPAEVGSPETRAIMLELLVRLDIMLDGLPHKTRTAFLLAQLEGASYPQISERLGVSVRTVGSYVSTAMLQCMTLLQEPPHAA</sequence>
<gene>
    <name evidence="7" type="ORF">ACFQ1T_06565</name>
</gene>
<dbReference type="EMBL" id="JBHTJW010000002">
    <property type="protein sequence ID" value="MFD0929440.1"/>
    <property type="molecule type" value="Genomic_DNA"/>
</dbReference>
<dbReference type="InterPro" id="IPR036388">
    <property type="entry name" value="WH-like_DNA-bd_sf"/>
</dbReference>
<keyword evidence="2" id="KW-0805">Transcription regulation</keyword>
<comment type="caution">
    <text evidence="7">The sequence shown here is derived from an EMBL/GenBank/DDBJ whole genome shotgun (WGS) entry which is preliminary data.</text>
</comment>
<dbReference type="PANTHER" id="PTHR43133">
    <property type="entry name" value="RNA POLYMERASE ECF-TYPE SIGMA FACTO"/>
    <property type="match status" value="1"/>
</dbReference>
<dbReference type="SUPFAM" id="SSF88946">
    <property type="entry name" value="Sigma2 domain of RNA polymerase sigma factors"/>
    <property type="match status" value="1"/>
</dbReference>
<dbReference type="Pfam" id="PF08281">
    <property type="entry name" value="Sigma70_r4_2"/>
    <property type="match status" value="1"/>
</dbReference>
<keyword evidence="8" id="KW-1185">Reference proteome</keyword>